<dbReference type="InterPro" id="IPR020615">
    <property type="entry name" value="Thiolase_acyl_enz_int_AS"/>
</dbReference>
<keyword evidence="6 8" id="KW-0443">Lipid metabolism</keyword>
<dbReference type="InterPro" id="IPR020613">
    <property type="entry name" value="Thiolase_CS"/>
</dbReference>
<dbReference type="GO" id="GO:0005737">
    <property type="term" value="C:cytoplasm"/>
    <property type="evidence" value="ECO:0007669"/>
    <property type="project" value="UniProtKB-SubCell"/>
</dbReference>
<dbReference type="EMBL" id="FTOH01000001">
    <property type="protein sequence ID" value="SIS46094.1"/>
    <property type="molecule type" value="Genomic_DNA"/>
</dbReference>
<dbReference type="InterPro" id="IPR020617">
    <property type="entry name" value="Thiolase_C"/>
</dbReference>
<gene>
    <name evidence="8" type="primary">fadA</name>
    <name evidence="14" type="ORF">SAMN05421686_101529</name>
</gene>
<evidence type="ECO:0000256" key="9">
    <source>
        <dbReference type="PIRSR" id="PIRSR000429-1"/>
    </source>
</evidence>
<dbReference type="Pfam" id="PF00108">
    <property type="entry name" value="Thiolase_N"/>
    <property type="match status" value="1"/>
</dbReference>
<feature type="domain" description="Thiolase N-terminal" evidence="12">
    <location>
        <begin position="8"/>
        <end position="256"/>
    </location>
</feature>
<evidence type="ECO:0000256" key="5">
    <source>
        <dbReference type="ARBA" id="ARBA00022963"/>
    </source>
</evidence>
<evidence type="ECO:0000256" key="7">
    <source>
        <dbReference type="ARBA" id="ARBA00023315"/>
    </source>
</evidence>
<evidence type="ECO:0000256" key="2">
    <source>
        <dbReference type="ARBA" id="ARBA00022490"/>
    </source>
</evidence>
<keyword evidence="15" id="KW-1185">Reference proteome</keyword>
<evidence type="ECO:0000256" key="8">
    <source>
        <dbReference type="HAMAP-Rule" id="MF_01620"/>
    </source>
</evidence>
<organism evidence="14 15">
    <name type="scientific">Thalassolituus maritimus</name>
    <dbReference type="NCBI Taxonomy" id="484498"/>
    <lineage>
        <taxon>Bacteria</taxon>
        <taxon>Pseudomonadati</taxon>
        <taxon>Pseudomonadota</taxon>
        <taxon>Gammaproteobacteria</taxon>
        <taxon>Oceanospirillales</taxon>
        <taxon>Oceanospirillaceae</taxon>
        <taxon>Thalassolituus</taxon>
    </lineage>
</organism>
<protein>
    <recommendedName>
        <fullName evidence="8">3-ketoacyl-CoA thiolase</fullName>
        <ecNumber evidence="8">2.3.1.16</ecNumber>
    </recommendedName>
    <alternativeName>
        <fullName evidence="8">Acetyl-CoA acyltransferase</fullName>
    </alternativeName>
    <alternativeName>
        <fullName evidence="8">Beta-ketothiolase</fullName>
    </alternativeName>
    <alternativeName>
        <fullName evidence="8">Fatty acid oxidation complex subunit beta</fullName>
    </alternativeName>
</protein>
<dbReference type="Gene3D" id="3.40.47.10">
    <property type="match status" value="2"/>
</dbReference>
<evidence type="ECO:0000256" key="1">
    <source>
        <dbReference type="ARBA" id="ARBA00010982"/>
    </source>
</evidence>
<dbReference type="AlphaFoldDB" id="A0A1N7J9V2"/>
<name>A0A1N7J9V2_9GAMM</name>
<dbReference type="Proteomes" id="UP000185639">
    <property type="component" value="Unassembled WGS sequence"/>
</dbReference>
<evidence type="ECO:0000256" key="4">
    <source>
        <dbReference type="ARBA" id="ARBA00022832"/>
    </source>
</evidence>
<keyword evidence="2 8" id="KW-0963">Cytoplasm</keyword>
<evidence type="ECO:0000256" key="11">
    <source>
        <dbReference type="SAM" id="MobiDB-lite"/>
    </source>
</evidence>
<dbReference type="OrthoDB" id="9764638at2"/>
<dbReference type="CDD" id="cd00751">
    <property type="entry name" value="thiolase"/>
    <property type="match status" value="1"/>
</dbReference>
<dbReference type="InterPro" id="IPR012805">
    <property type="entry name" value="FadA"/>
</dbReference>
<reference evidence="15" key="1">
    <citation type="submission" date="2017-01" db="EMBL/GenBank/DDBJ databases">
        <authorList>
            <person name="Varghese N."/>
            <person name="Submissions S."/>
        </authorList>
    </citation>
    <scope>NUCLEOTIDE SEQUENCE [LARGE SCALE GENOMIC DNA]</scope>
    <source>
        <strain evidence="15">DSM 24913</strain>
    </source>
</reference>
<keyword evidence="4 8" id="KW-0276">Fatty acid metabolism</keyword>
<evidence type="ECO:0000313" key="14">
    <source>
        <dbReference type="EMBL" id="SIS46094.1"/>
    </source>
</evidence>
<dbReference type="InterPro" id="IPR016039">
    <property type="entry name" value="Thiolase-like"/>
</dbReference>
<evidence type="ECO:0000256" key="3">
    <source>
        <dbReference type="ARBA" id="ARBA00022679"/>
    </source>
</evidence>
<dbReference type="PANTHER" id="PTHR43853:SF11">
    <property type="entry name" value="3-KETOACYL-COA THIOLASE FADA"/>
    <property type="match status" value="1"/>
</dbReference>
<comment type="function">
    <text evidence="8">Catalyzes the final step of fatty acid oxidation in which acetyl-CoA is released and the CoA ester of a fatty acid two carbons shorter is formed.</text>
</comment>
<dbReference type="PROSITE" id="PS00099">
    <property type="entry name" value="THIOLASE_3"/>
    <property type="match status" value="1"/>
</dbReference>
<dbReference type="NCBIfam" id="TIGR01930">
    <property type="entry name" value="AcCoA-C-Actrans"/>
    <property type="match status" value="1"/>
</dbReference>
<evidence type="ECO:0000313" key="15">
    <source>
        <dbReference type="Proteomes" id="UP000185639"/>
    </source>
</evidence>
<dbReference type="PROSITE" id="PS00737">
    <property type="entry name" value="THIOLASE_2"/>
    <property type="match status" value="1"/>
</dbReference>
<dbReference type="RefSeq" id="WP_076514123.1">
    <property type="nucleotide sequence ID" value="NZ_FTOH01000001.1"/>
</dbReference>
<comment type="pathway">
    <text evidence="8">Lipid metabolism; fatty acid beta-oxidation.</text>
</comment>
<evidence type="ECO:0000259" key="12">
    <source>
        <dbReference type="Pfam" id="PF00108"/>
    </source>
</evidence>
<keyword evidence="5 8" id="KW-0442">Lipid degradation</keyword>
<feature type="active site" description="Proton acceptor" evidence="8 9">
    <location>
        <position position="347"/>
    </location>
</feature>
<dbReference type="EC" id="2.3.1.16" evidence="8"/>
<accession>A0A1N7J9V2</accession>
<proteinExistence type="inferred from homology"/>
<keyword evidence="3 8" id="KW-0808">Transferase</keyword>
<dbReference type="STRING" id="484498.SAMN05421686_101529"/>
<dbReference type="NCBIfam" id="NF006510">
    <property type="entry name" value="PRK08947.1"/>
    <property type="match status" value="1"/>
</dbReference>
<comment type="subcellular location">
    <subcellularLocation>
        <location evidence="8">Cytoplasm</location>
    </subcellularLocation>
</comment>
<dbReference type="InterPro" id="IPR020616">
    <property type="entry name" value="Thiolase_N"/>
</dbReference>
<dbReference type="InterPro" id="IPR050215">
    <property type="entry name" value="Thiolase-like_sf_Thiolase"/>
</dbReference>
<dbReference type="SUPFAM" id="SSF53901">
    <property type="entry name" value="Thiolase-like"/>
    <property type="match status" value="2"/>
</dbReference>
<dbReference type="GO" id="GO:0006635">
    <property type="term" value="P:fatty acid beta-oxidation"/>
    <property type="evidence" value="ECO:0007669"/>
    <property type="project" value="UniProtKB-UniRule"/>
</dbReference>
<keyword evidence="7 8" id="KW-0012">Acyltransferase</keyword>
<comment type="subunit">
    <text evidence="8">Heterotetramer of two alpha chains (FadB) and two beta chains (FadA).</text>
</comment>
<dbReference type="PANTHER" id="PTHR43853">
    <property type="entry name" value="3-KETOACYL-COA THIOLASE, PEROXISOMAL"/>
    <property type="match status" value="1"/>
</dbReference>
<comment type="catalytic activity">
    <reaction evidence="8">
        <text>an acyl-CoA + acetyl-CoA = a 3-oxoacyl-CoA + CoA</text>
        <dbReference type="Rhea" id="RHEA:21564"/>
        <dbReference type="ChEBI" id="CHEBI:57287"/>
        <dbReference type="ChEBI" id="CHEBI:57288"/>
        <dbReference type="ChEBI" id="CHEBI:58342"/>
        <dbReference type="ChEBI" id="CHEBI:90726"/>
        <dbReference type="EC" id="2.3.1.16"/>
    </reaction>
</comment>
<evidence type="ECO:0000256" key="10">
    <source>
        <dbReference type="RuleBase" id="RU003557"/>
    </source>
</evidence>
<dbReference type="HAMAP" id="MF_01620">
    <property type="entry name" value="FadA"/>
    <property type="match status" value="1"/>
</dbReference>
<evidence type="ECO:0000256" key="6">
    <source>
        <dbReference type="ARBA" id="ARBA00023098"/>
    </source>
</evidence>
<dbReference type="InterPro" id="IPR020610">
    <property type="entry name" value="Thiolase_AS"/>
</dbReference>
<evidence type="ECO:0000259" key="13">
    <source>
        <dbReference type="Pfam" id="PF02803"/>
    </source>
</evidence>
<dbReference type="UniPathway" id="UPA00659"/>
<feature type="region of interest" description="Disordered" evidence="11">
    <location>
        <begin position="217"/>
        <end position="242"/>
    </location>
</feature>
<comment type="similarity">
    <text evidence="1 8 10">Belongs to the thiolase-like superfamily. Thiolase family.</text>
</comment>
<dbReference type="Pfam" id="PF02803">
    <property type="entry name" value="Thiolase_C"/>
    <property type="match status" value="1"/>
</dbReference>
<dbReference type="PROSITE" id="PS00098">
    <property type="entry name" value="THIOLASE_1"/>
    <property type="match status" value="1"/>
</dbReference>
<dbReference type="NCBIfam" id="TIGR02445">
    <property type="entry name" value="fadA"/>
    <property type="match status" value="1"/>
</dbReference>
<sequence>MSYNPKDVVVVDAVRSPMGRSKGGVFRNVRAETISANLINALFERNPDVNPALVEDIIWGCVNQTKEQGFNVARQIGLMTVVPKEAGALTVNRLCGSAMSAIHTAAQAIQTGNGDVFVVGGVEHMGHVDMQHGFDHNPEASKYSAKASNMMGLTAEMLGKMHGITREQQDEFAARSHRLAHKATQEGKFENEIVPMYGHDKDGKEVLVTQDETIRPETTAESLSGLRPAFDPKGGTVTAGTSSQITDGASAMLLMSYEKAQELGLKPRARILGMAVAGVDAAIMGYGPVPATKKALKRAGLETTDIDYWELNEAFAAQSLPCIKDLKLKDIAEDRINIHGGAIALGHPLGCSGARISTTLINVLEQNNGKYGVSTMCIGLGQGIATVWERMD</sequence>
<dbReference type="InterPro" id="IPR002155">
    <property type="entry name" value="Thiolase"/>
</dbReference>
<dbReference type="GO" id="GO:0003988">
    <property type="term" value="F:acetyl-CoA C-acyltransferase activity"/>
    <property type="evidence" value="ECO:0007669"/>
    <property type="project" value="UniProtKB-UniRule"/>
</dbReference>
<feature type="active site" description="Acyl-thioester intermediate" evidence="8 9">
    <location>
        <position position="95"/>
    </location>
</feature>
<feature type="domain" description="Thiolase C-terminal" evidence="13">
    <location>
        <begin position="265"/>
        <end position="389"/>
    </location>
</feature>
<feature type="active site" description="Proton acceptor" evidence="8 9">
    <location>
        <position position="377"/>
    </location>
</feature>
<dbReference type="FunFam" id="3.40.47.10:FF:000010">
    <property type="entry name" value="Acetyl-CoA acetyltransferase (Thiolase)"/>
    <property type="match status" value="1"/>
</dbReference>
<dbReference type="GO" id="GO:0010124">
    <property type="term" value="P:phenylacetate catabolic process"/>
    <property type="evidence" value="ECO:0007669"/>
    <property type="project" value="TreeGrafter"/>
</dbReference>
<dbReference type="PIRSF" id="PIRSF000429">
    <property type="entry name" value="Ac-CoA_Ac_transf"/>
    <property type="match status" value="1"/>
</dbReference>